<dbReference type="InterPro" id="IPR015421">
    <property type="entry name" value="PyrdxlP-dep_Trfase_major"/>
</dbReference>
<dbReference type="OrthoDB" id="9766084at2"/>
<dbReference type="CDD" id="cd00609">
    <property type="entry name" value="AAT_like"/>
    <property type="match status" value="1"/>
</dbReference>
<evidence type="ECO:0000313" key="10">
    <source>
        <dbReference type="Proteomes" id="UP000048908"/>
    </source>
</evidence>
<evidence type="ECO:0000256" key="6">
    <source>
        <dbReference type="ARBA" id="ARBA00022898"/>
    </source>
</evidence>
<keyword evidence="5 9" id="KW-0808">Transferase</keyword>
<evidence type="ECO:0000256" key="1">
    <source>
        <dbReference type="ARBA" id="ARBA00001933"/>
    </source>
</evidence>
<comment type="similarity">
    <text evidence="2">Belongs to the class-I pyridoxal-phosphate-dependent aminotransferase family.</text>
</comment>
<gene>
    <name evidence="9" type="primary">aspC_1</name>
    <name evidence="9" type="ORF">JAN5088_01630</name>
</gene>
<dbReference type="GO" id="GO:0006520">
    <property type="term" value="P:amino acid metabolic process"/>
    <property type="evidence" value="ECO:0007669"/>
    <property type="project" value="InterPro"/>
</dbReference>
<dbReference type="AlphaFoldDB" id="A0A0M6XPM7"/>
<dbReference type="Gene3D" id="3.40.640.10">
    <property type="entry name" value="Type I PLP-dependent aspartate aminotransferase-like (Major domain)"/>
    <property type="match status" value="1"/>
</dbReference>
<feature type="domain" description="Aminotransferase class I/classII large" evidence="8">
    <location>
        <begin position="34"/>
        <end position="396"/>
    </location>
</feature>
<dbReference type="EC" id="2.6.1.1" evidence="3"/>
<sequence>MRNLNPDLAATLSPPVMEARQWVEGVSFPPDRPLLNLSQAAPADPPPVALRQALADIVLRDASAHLYGPVLGIPELRARVASDWSRAYGGRIAPDQVAITSGCNQAFTAAIATLAVRGDNVILPAPWYFNHRMWLDMQGIGIRVLETGPDLLPNAEAAAALVDDRTRAIVLVSPNNPGGVEYPAETLSAFRDLARSRGLALIVDETYRDFDSRTAMPGGHSAPHDLFADPDWDDTLIQLYSFSKAYRLTGHRVGAICASPARLAQVEKWLDTVTICPNGLGQRAALWGMENLSDWLAGERAEILARRAAMEQGFASLPQWQVLGCGAYFAYVAHPFALESDAVARRLVRKASLLLLPGTMFGPTRAEGGSGRAEATLRIAYANADLAGIATLFDRLARVTYRGL</sequence>
<dbReference type="PANTHER" id="PTHR46383">
    <property type="entry name" value="ASPARTATE AMINOTRANSFERASE"/>
    <property type="match status" value="1"/>
</dbReference>
<dbReference type="GO" id="GO:0004069">
    <property type="term" value="F:L-aspartate:2-oxoglutarate aminotransferase activity"/>
    <property type="evidence" value="ECO:0007669"/>
    <property type="project" value="UniProtKB-EC"/>
</dbReference>
<dbReference type="InterPro" id="IPR004839">
    <property type="entry name" value="Aminotransferase_I/II_large"/>
</dbReference>
<dbReference type="RefSeq" id="WP_055682314.1">
    <property type="nucleotide sequence ID" value="NZ_CXPG01000016.1"/>
</dbReference>
<comment type="cofactor">
    <cofactor evidence="1">
        <name>pyridoxal 5'-phosphate</name>
        <dbReference type="ChEBI" id="CHEBI:597326"/>
    </cofactor>
</comment>
<organism evidence="9 10">
    <name type="scientific">Jannaschia rubra</name>
    <dbReference type="NCBI Taxonomy" id="282197"/>
    <lineage>
        <taxon>Bacteria</taxon>
        <taxon>Pseudomonadati</taxon>
        <taxon>Pseudomonadota</taxon>
        <taxon>Alphaproteobacteria</taxon>
        <taxon>Rhodobacterales</taxon>
        <taxon>Roseobacteraceae</taxon>
        <taxon>Jannaschia</taxon>
    </lineage>
</organism>
<protein>
    <recommendedName>
        <fullName evidence="3">aspartate transaminase</fullName>
        <ecNumber evidence="3">2.6.1.1</ecNumber>
    </recommendedName>
</protein>
<proteinExistence type="inferred from homology"/>
<keyword evidence="6" id="KW-0663">Pyridoxal phosphate</keyword>
<dbReference type="PANTHER" id="PTHR46383:SF1">
    <property type="entry name" value="ASPARTATE AMINOTRANSFERASE"/>
    <property type="match status" value="1"/>
</dbReference>
<dbReference type="EMBL" id="CXPG01000016">
    <property type="protein sequence ID" value="CTQ32858.1"/>
    <property type="molecule type" value="Genomic_DNA"/>
</dbReference>
<evidence type="ECO:0000256" key="4">
    <source>
        <dbReference type="ARBA" id="ARBA00022576"/>
    </source>
</evidence>
<dbReference type="InterPro" id="IPR015424">
    <property type="entry name" value="PyrdxlP-dep_Trfase"/>
</dbReference>
<accession>A0A0M6XPM7</accession>
<dbReference type="Proteomes" id="UP000048908">
    <property type="component" value="Unassembled WGS sequence"/>
</dbReference>
<dbReference type="NCBIfam" id="NF005732">
    <property type="entry name" value="PRK07550.1"/>
    <property type="match status" value="1"/>
</dbReference>
<name>A0A0M6XPM7_9RHOB</name>
<dbReference type="GO" id="GO:0030170">
    <property type="term" value="F:pyridoxal phosphate binding"/>
    <property type="evidence" value="ECO:0007669"/>
    <property type="project" value="InterPro"/>
</dbReference>
<dbReference type="SUPFAM" id="SSF53383">
    <property type="entry name" value="PLP-dependent transferases"/>
    <property type="match status" value="1"/>
</dbReference>
<evidence type="ECO:0000256" key="5">
    <source>
        <dbReference type="ARBA" id="ARBA00022679"/>
    </source>
</evidence>
<evidence type="ECO:0000313" key="9">
    <source>
        <dbReference type="EMBL" id="CTQ32858.1"/>
    </source>
</evidence>
<comment type="catalytic activity">
    <reaction evidence="7">
        <text>L-aspartate + 2-oxoglutarate = oxaloacetate + L-glutamate</text>
        <dbReference type="Rhea" id="RHEA:21824"/>
        <dbReference type="ChEBI" id="CHEBI:16452"/>
        <dbReference type="ChEBI" id="CHEBI:16810"/>
        <dbReference type="ChEBI" id="CHEBI:29985"/>
        <dbReference type="ChEBI" id="CHEBI:29991"/>
        <dbReference type="EC" id="2.6.1.1"/>
    </reaction>
</comment>
<reference evidence="9 10" key="1">
    <citation type="submission" date="2015-07" db="EMBL/GenBank/DDBJ databases">
        <authorList>
            <person name="Noorani M."/>
        </authorList>
    </citation>
    <scope>NUCLEOTIDE SEQUENCE [LARGE SCALE GENOMIC DNA]</scope>
    <source>
        <strain evidence="9 10">CECT 5088</strain>
    </source>
</reference>
<evidence type="ECO:0000256" key="3">
    <source>
        <dbReference type="ARBA" id="ARBA00012753"/>
    </source>
</evidence>
<keyword evidence="4 9" id="KW-0032">Aminotransferase</keyword>
<dbReference type="STRING" id="282197.SAMN04488517_103488"/>
<dbReference type="InterPro" id="IPR050596">
    <property type="entry name" value="AspAT/PAT-like"/>
</dbReference>
<keyword evidence="10" id="KW-1185">Reference proteome</keyword>
<dbReference type="Pfam" id="PF00155">
    <property type="entry name" value="Aminotran_1_2"/>
    <property type="match status" value="1"/>
</dbReference>
<evidence type="ECO:0000256" key="2">
    <source>
        <dbReference type="ARBA" id="ARBA00007441"/>
    </source>
</evidence>
<evidence type="ECO:0000256" key="7">
    <source>
        <dbReference type="ARBA" id="ARBA00049185"/>
    </source>
</evidence>
<evidence type="ECO:0000259" key="8">
    <source>
        <dbReference type="Pfam" id="PF00155"/>
    </source>
</evidence>